<proteinExistence type="predicted"/>
<protein>
    <submittedName>
        <fullName evidence="2">Fatty acid desaturase</fullName>
    </submittedName>
</protein>
<name>A0ABU2B5W0_9CORY</name>
<feature type="transmembrane region" description="Helical" evidence="1">
    <location>
        <begin position="33"/>
        <end position="51"/>
    </location>
</feature>
<sequence length="114" mass="12355">MKTLFKDILATFVFAVLARLAHGGLSVPAVLDTWWPFALGALAAGAVIFAFGHDGTTWRSGVIVWGLCAVVGLKIWAFRHGEIPHISFIIVATIMSGLLILGWRGVERLLAKRT</sequence>
<comment type="caution">
    <text evidence="2">The sequence shown here is derived from an EMBL/GenBank/DDBJ whole genome shotgun (WGS) entry which is preliminary data.</text>
</comment>
<keyword evidence="1" id="KW-0812">Transmembrane</keyword>
<feature type="transmembrane region" description="Helical" evidence="1">
    <location>
        <begin position="83"/>
        <end position="103"/>
    </location>
</feature>
<reference evidence="2 3" key="1">
    <citation type="submission" date="2023-07" db="EMBL/GenBank/DDBJ databases">
        <title>Sequencing the genomes of 1000 actinobacteria strains.</title>
        <authorList>
            <person name="Klenk H.-P."/>
        </authorList>
    </citation>
    <scope>NUCLEOTIDE SEQUENCE [LARGE SCALE GENOMIC DNA]</scope>
    <source>
        <strain evidence="2 3">DSM 44508</strain>
    </source>
</reference>
<keyword evidence="1" id="KW-0472">Membrane</keyword>
<feature type="transmembrane region" description="Helical" evidence="1">
    <location>
        <begin position="58"/>
        <end position="77"/>
    </location>
</feature>
<keyword evidence="3" id="KW-1185">Reference proteome</keyword>
<evidence type="ECO:0000313" key="2">
    <source>
        <dbReference type="EMBL" id="MDR7354017.1"/>
    </source>
</evidence>
<dbReference type="Pfam" id="PF11255">
    <property type="entry name" value="DUF3054"/>
    <property type="match status" value="1"/>
</dbReference>
<evidence type="ECO:0000313" key="3">
    <source>
        <dbReference type="Proteomes" id="UP001183619"/>
    </source>
</evidence>
<gene>
    <name evidence="2" type="ORF">J2S37_000555</name>
</gene>
<dbReference type="EMBL" id="JAVDYF010000001">
    <property type="protein sequence ID" value="MDR7354017.1"/>
    <property type="molecule type" value="Genomic_DNA"/>
</dbReference>
<evidence type="ECO:0000256" key="1">
    <source>
        <dbReference type="SAM" id="Phobius"/>
    </source>
</evidence>
<dbReference type="RefSeq" id="WP_277105162.1">
    <property type="nucleotide sequence ID" value="NZ_BAAAJS010000017.1"/>
</dbReference>
<dbReference type="Proteomes" id="UP001183619">
    <property type="component" value="Unassembled WGS sequence"/>
</dbReference>
<organism evidence="2 3">
    <name type="scientific">Corynebacterium felinum</name>
    <dbReference type="NCBI Taxonomy" id="131318"/>
    <lineage>
        <taxon>Bacteria</taxon>
        <taxon>Bacillati</taxon>
        <taxon>Actinomycetota</taxon>
        <taxon>Actinomycetes</taxon>
        <taxon>Mycobacteriales</taxon>
        <taxon>Corynebacteriaceae</taxon>
        <taxon>Corynebacterium</taxon>
    </lineage>
</organism>
<dbReference type="InterPro" id="IPR021414">
    <property type="entry name" value="DUF3054"/>
</dbReference>
<keyword evidence="1" id="KW-1133">Transmembrane helix</keyword>
<accession>A0ABU2B5W0</accession>